<dbReference type="PROSITE" id="PS51898">
    <property type="entry name" value="TYR_RECOMBINASE"/>
    <property type="match status" value="1"/>
</dbReference>
<gene>
    <name evidence="9" type="ORF">WMO38_06515</name>
</gene>
<organism evidence="9 10">
    <name type="scientific">Lachnospira intestinalis</name>
    <dbReference type="NCBI Taxonomy" id="3133158"/>
    <lineage>
        <taxon>Bacteria</taxon>
        <taxon>Bacillati</taxon>
        <taxon>Bacillota</taxon>
        <taxon>Clostridia</taxon>
        <taxon>Lachnospirales</taxon>
        <taxon>Lachnospiraceae</taxon>
        <taxon>Lachnospira</taxon>
    </lineage>
</organism>
<dbReference type="CDD" id="cd01189">
    <property type="entry name" value="INT_ICEBs1_C_like"/>
    <property type="match status" value="1"/>
</dbReference>
<reference evidence="9 10" key="1">
    <citation type="submission" date="2024-03" db="EMBL/GenBank/DDBJ databases">
        <title>Human intestinal bacterial collection.</title>
        <authorList>
            <person name="Pauvert C."/>
            <person name="Hitch T.C.A."/>
            <person name="Clavel T."/>
        </authorList>
    </citation>
    <scope>NUCLEOTIDE SEQUENCE [LARGE SCALE GENOMIC DNA]</scope>
    <source>
        <strain evidence="9 10">CLA-JM-H10</strain>
    </source>
</reference>
<name>A0ABV1GMR4_9FIRM</name>
<dbReference type="Gene3D" id="1.10.150.130">
    <property type="match status" value="1"/>
</dbReference>
<keyword evidence="10" id="KW-1185">Reference proteome</keyword>
<evidence type="ECO:0000259" key="8">
    <source>
        <dbReference type="PROSITE" id="PS51900"/>
    </source>
</evidence>
<comment type="similarity">
    <text evidence="2">Belongs to the 'phage' integrase family.</text>
</comment>
<dbReference type="Proteomes" id="UP001480973">
    <property type="component" value="Unassembled WGS sequence"/>
</dbReference>
<evidence type="ECO:0000256" key="4">
    <source>
        <dbReference type="ARBA" id="ARBA00023125"/>
    </source>
</evidence>
<comment type="function">
    <text evidence="1">Site-specific tyrosine recombinase, which acts by catalyzing the cutting and rejoining of the recombining DNA molecules.</text>
</comment>
<evidence type="ECO:0000256" key="2">
    <source>
        <dbReference type="ARBA" id="ARBA00008857"/>
    </source>
</evidence>
<dbReference type="InterPro" id="IPR011010">
    <property type="entry name" value="DNA_brk_join_enz"/>
</dbReference>
<dbReference type="PROSITE" id="PS51900">
    <property type="entry name" value="CB"/>
    <property type="match status" value="1"/>
</dbReference>
<evidence type="ECO:0000256" key="5">
    <source>
        <dbReference type="ARBA" id="ARBA00023172"/>
    </source>
</evidence>
<dbReference type="Pfam" id="PF00589">
    <property type="entry name" value="Phage_integrase"/>
    <property type="match status" value="1"/>
</dbReference>
<dbReference type="Gene3D" id="1.10.443.10">
    <property type="entry name" value="Intergrase catalytic core"/>
    <property type="match status" value="1"/>
</dbReference>
<accession>A0ABV1GMR4</accession>
<dbReference type="InterPro" id="IPR050090">
    <property type="entry name" value="Tyrosine_recombinase_XerCD"/>
</dbReference>
<evidence type="ECO:0000313" key="9">
    <source>
        <dbReference type="EMBL" id="MEQ2534768.1"/>
    </source>
</evidence>
<keyword evidence="4 6" id="KW-0238">DNA-binding</keyword>
<evidence type="ECO:0000256" key="3">
    <source>
        <dbReference type="ARBA" id="ARBA00022908"/>
    </source>
</evidence>
<dbReference type="InterPro" id="IPR004107">
    <property type="entry name" value="Integrase_SAM-like_N"/>
</dbReference>
<dbReference type="InterPro" id="IPR002104">
    <property type="entry name" value="Integrase_catalytic"/>
</dbReference>
<feature type="domain" description="Core-binding (CB)" evidence="8">
    <location>
        <begin position="66"/>
        <end position="155"/>
    </location>
</feature>
<evidence type="ECO:0000259" key="7">
    <source>
        <dbReference type="PROSITE" id="PS51898"/>
    </source>
</evidence>
<dbReference type="InterPro" id="IPR010998">
    <property type="entry name" value="Integrase_recombinase_N"/>
</dbReference>
<evidence type="ECO:0000313" key="10">
    <source>
        <dbReference type="Proteomes" id="UP001480973"/>
    </source>
</evidence>
<dbReference type="InterPro" id="IPR044068">
    <property type="entry name" value="CB"/>
</dbReference>
<dbReference type="InterPro" id="IPR013762">
    <property type="entry name" value="Integrase-like_cat_sf"/>
</dbReference>
<keyword evidence="3" id="KW-0229">DNA integration</keyword>
<evidence type="ECO:0000256" key="6">
    <source>
        <dbReference type="PROSITE-ProRule" id="PRU01248"/>
    </source>
</evidence>
<dbReference type="Pfam" id="PF14659">
    <property type="entry name" value="Phage_int_SAM_3"/>
    <property type="match status" value="1"/>
</dbReference>
<dbReference type="EMBL" id="JBBMES010000005">
    <property type="protein sequence ID" value="MEQ2534768.1"/>
    <property type="molecule type" value="Genomic_DNA"/>
</dbReference>
<dbReference type="SUPFAM" id="SSF56349">
    <property type="entry name" value="DNA breaking-rejoining enzymes"/>
    <property type="match status" value="1"/>
</dbReference>
<protein>
    <submittedName>
        <fullName evidence="9">Site-specific integrase</fullName>
    </submittedName>
</protein>
<comment type="caution">
    <text evidence="9">The sequence shown here is derived from an EMBL/GenBank/DDBJ whole genome shotgun (WGS) entry which is preliminary data.</text>
</comment>
<dbReference type="PANTHER" id="PTHR30349:SF64">
    <property type="entry name" value="PROPHAGE INTEGRASE INTD-RELATED"/>
    <property type="match status" value="1"/>
</dbReference>
<feature type="domain" description="Tyr recombinase" evidence="7">
    <location>
        <begin position="175"/>
        <end position="370"/>
    </location>
</feature>
<keyword evidence="5" id="KW-0233">DNA recombination</keyword>
<dbReference type="PANTHER" id="PTHR30349">
    <property type="entry name" value="PHAGE INTEGRASE-RELATED"/>
    <property type="match status" value="1"/>
</dbReference>
<proteinExistence type="inferred from homology"/>
<sequence>MSKKGENIYKRKDGRWEGRYIRCYDENGKAKYGYIYSKTYNETKQKLILKKSDTGKQFENLSNSTTLYNEILDSWLQSVRINVKESTYARYSHLIDTHIRTHLGQYQITKISTQLVEGFVNNQLNNGRLKDGSALSSKTVIDILTIVKSSMEYAKYNNLNVICNLSKLTVKKKDREMRVLNLSEQKALLNVLLHDMDLCKFGVILSLYTGIRVGELCALQWEDISLSNSILKVRKTMQRIQDTNVGATTKTKIIITEPKSQCSIRDIPLPAFIVDIAKQFADVPKAFILSGEKKKYIEPRTMQNRFKALVVESKIDDANFHCLRHTFATRCVEVGFEIKSLSEILGHANVNITLNRYVHSSFDLKYSNMNKLSLPA</sequence>
<evidence type="ECO:0000256" key="1">
    <source>
        <dbReference type="ARBA" id="ARBA00003283"/>
    </source>
</evidence>